<dbReference type="EMBL" id="RCCI01000005">
    <property type="protein sequence ID" value="RLJ65377.1"/>
    <property type="molecule type" value="Genomic_DNA"/>
</dbReference>
<dbReference type="Pfam" id="PF10996">
    <property type="entry name" value="Beta-Casp"/>
    <property type="match status" value="1"/>
</dbReference>
<dbReference type="InterPro" id="IPR022712">
    <property type="entry name" value="Beta_Casp"/>
</dbReference>
<dbReference type="InterPro" id="IPR011108">
    <property type="entry name" value="RMMBL"/>
</dbReference>
<accession>A0A497XHA6</accession>
<organism evidence="5 6">
    <name type="scientific">Sulfurisoma sediminicola</name>
    <dbReference type="NCBI Taxonomy" id="1381557"/>
    <lineage>
        <taxon>Bacteria</taxon>
        <taxon>Pseudomonadati</taxon>
        <taxon>Pseudomonadota</taxon>
        <taxon>Betaproteobacteria</taxon>
        <taxon>Nitrosomonadales</taxon>
        <taxon>Sterolibacteriaceae</taxon>
        <taxon>Sulfurisoma</taxon>
    </lineage>
</organism>
<evidence type="ECO:0000256" key="1">
    <source>
        <dbReference type="ARBA" id="ARBA00022801"/>
    </source>
</evidence>
<dbReference type="Gene3D" id="3.60.15.10">
    <property type="entry name" value="Ribonuclease Z/Hydroxyacylglutathione hydrolase-like"/>
    <property type="match status" value="1"/>
</dbReference>
<dbReference type="PANTHER" id="PTHR11203:SF37">
    <property type="entry name" value="INTEGRATOR COMPLEX SUBUNIT 11"/>
    <property type="match status" value="1"/>
</dbReference>
<dbReference type="SMART" id="SM01027">
    <property type="entry name" value="Beta-Casp"/>
    <property type="match status" value="1"/>
</dbReference>
<dbReference type="Gene3D" id="3.40.50.10890">
    <property type="match status" value="1"/>
</dbReference>
<dbReference type="Proteomes" id="UP000268908">
    <property type="component" value="Unassembled WGS sequence"/>
</dbReference>
<evidence type="ECO:0000259" key="4">
    <source>
        <dbReference type="SMART" id="SM01027"/>
    </source>
</evidence>
<dbReference type="PANTHER" id="PTHR11203">
    <property type="entry name" value="CLEAVAGE AND POLYADENYLATION SPECIFICITY FACTOR FAMILY MEMBER"/>
    <property type="match status" value="1"/>
</dbReference>
<comment type="caution">
    <text evidence="5">The sequence shown here is derived from an EMBL/GenBank/DDBJ whole genome shotgun (WGS) entry which is preliminary data.</text>
</comment>
<keyword evidence="1" id="KW-0378">Hydrolase</keyword>
<feature type="compositionally biased region" description="Basic and acidic residues" evidence="2">
    <location>
        <begin position="119"/>
        <end position="128"/>
    </location>
</feature>
<feature type="region of interest" description="Disordered" evidence="2">
    <location>
        <begin position="107"/>
        <end position="128"/>
    </location>
</feature>
<gene>
    <name evidence="5" type="ORF">DFR35_2041</name>
</gene>
<dbReference type="RefSeq" id="WP_121242166.1">
    <property type="nucleotide sequence ID" value="NZ_BHVV01000008.1"/>
</dbReference>
<dbReference type="AlphaFoldDB" id="A0A497XHA6"/>
<evidence type="ECO:0000313" key="5">
    <source>
        <dbReference type="EMBL" id="RLJ65377.1"/>
    </source>
</evidence>
<evidence type="ECO:0000259" key="3">
    <source>
        <dbReference type="SMART" id="SM00849"/>
    </source>
</evidence>
<dbReference type="SUPFAM" id="SSF56281">
    <property type="entry name" value="Metallo-hydrolase/oxidoreductase"/>
    <property type="match status" value="1"/>
</dbReference>
<reference evidence="5 6" key="1">
    <citation type="submission" date="2018-10" db="EMBL/GenBank/DDBJ databases">
        <title>Genomic Encyclopedia of Type Strains, Phase IV (KMG-IV): sequencing the most valuable type-strain genomes for metagenomic binning, comparative biology and taxonomic classification.</title>
        <authorList>
            <person name="Goeker M."/>
        </authorList>
    </citation>
    <scope>NUCLEOTIDE SEQUENCE [LARGE SCALE GENOMIC DNA]</scope>
    <source>
        <strain evidence="5 6">DSM 26916</strain>
    </source>
</reference>
<dbReference type="OrthoDB" id="9803916at2"/>
<dbReference type="InterPro" id="IPR036866">
    <property type="entry name" value="RibonucZ/Hydroxyglut_hydro"/>
</dbReference>
<proteinExistence type="predicted"/>
<dbReference type="CDD" id="cd16295">
    <property type="entry name" value="TTHA0252-CPSF-like_MBL-fold"/>
    <property type="match status" value="1"/>
</dbReference>
<dbReference type="Pfam" id="PF00753">
    <property type="entry name" value="Lactamase_B"/>
    <property type="match status" value="1"/>
</dbReference>
<dbReference type="GO" id="GO:0004521">
    <property type="term" value="F:RNA endonuclease activity"/>
    <property type="evidence" value="ECO:0007669"/>
    <property type="project" value="TreeGrafter"/>
</dbReference>
<dbReference type="InterPro" id="IPR001279">
    <property type="entry name" value="Metallo-B-lactamas"/>
</dbReference>
<protein>
    <submittedName>
        <fullName evidence="5">Metallo-beta-lactamase family protein</fullName>
    </submittedName>
</protein>
<sequence>MHISFLGAAREVTGSCYLVESATSRFLVDCGMFQGGREARGKNRAALAFDPRRIDFVLLSHAHIDHSGLLPRLVALGYRGPIYATPATCDLLAVMLPDSGYIQEKETERENRHRHRARHADARDGSYRRSAQESAPLYTVAQAHDCLRQLKRIDYDTEFEPARGMRCRLRDAGHILGASIIELWVEERGATRKLVFSGDLGQPGRPIVRDPTPIAEADTLLVESTYGNRLHKTFEESEQELVRAIDETIGAKSAGGQGNLIVPAFAVGRTQEVLYALGDLLRRGLIRRDIEIYVDSPMAVAATEVTQRHQALTDIEARSLAAWQAQSRSHRPNIRYTENVEDSMALNEVRGAIIVSASGMCDAGRVKHHLRHNLPRAESGVLITGFQAEGSLGRRLVDGARMVRIFGDEVMVRSRIYTIGGLSAHADQAALLGWLGNFTAPPRQTFVVHGEAETATEFATLIEEKLGWAAEAPEAGSRVELAATTAAA</sequence>
<dbReference type="InterPro" id="IPR050698">
    <property type="entry name" value="MBL"/>
</dbReference>
<keyword evidence="6" id="KW-1185">Reference proteome</keyword>
<dbReference type="SMART" id="SM00849">
    <property type="entry name" value="Lactamase_B"/>
    <property type="match status" value="1"/>
</dbReference>
<evidence type="ECO:0000256" key="2">
    <source>
        <dbReference type="SAM" id="MobiDB-lite"/>
    </source>
</evidence>
<evidence type="ECO:0000313" key="6">
    <source>
        <dbReference type="Proteomes" id="UP000268908"/>
    </source>
</evidence>
<feature type="domain" description="Metallo-beta-lactamase" evidence="3">
    <location>
        <begin position="13"/>
        <end position="245"/>
    </location>
</feature>
<name>A0A497XHA6_9PROT</name>
<feature type="domain" description="Beta-Casp" evidence="4">
    <location>
        <begin position="270"/>
        <end position="396"/>
    </location>
</feature>
<dbReference type="GO" id="GO:0016787">
    <property type="term" value="F:hydrolase activity"/>
    <property type="evidence" value="ECO:0007669"/>
    <property type="project" value="UniProtKB-KW"/>
</dbReference>
<dbReference type="Pfam" id="PF07521">
    <property type="entry name" value="RMMBL"/>
    <property type="match status" value="1"/>
</dbReference>